<keyword evidence="1" id="KW-0175">Coiled coil</keyword>
<gene>
    <name evidence="3" type="ORF">JOD31_001317</name>
</gene>
<feature type="transmembrane region" description="Helical" evidence="2">
    <location>
        <begin position="632"/>
        <end position="652"/>
    </location>
</feature>
<dbReference type="RefSeq" id="WP_204949510.1">
    <property type="nucleotide sequence ID" value="NZ_BSFF01000001.1"/>
</dbReference>
<protein>
    <submittedName>
        <fullName evidence="3">Uncharacterized protein</fullName>
    </submittedName>
</protein>
<dbReference type="EMBL" id="JAFBCY010000002">
    <property type="protein sequence ID" value="MBM7851092.1"/>
    <property type="molecule type" value="Genomic_DNA"/>
</dbReference>
<feature type="coiled-coil region" evidence="1">
    <location>
        <begin position="547"/>
        <end position="581"/>
    </location>
</feature>
<keyword evidence="4" id="KW-1185">Reference proteome</keyword>
<evidence type="ECO:0000256" key="2">
    <source>
        <dbReference type="SAM" id="Phobius"/>
    </source>
</evidence>
<comment type="caution">
    <text evidence="3">The sequence shown here is derived from an EMBL/GenBank/DDBJ whole genome shotgun (WGS) entry which is preliminary data.</text>
</comment>
<evidence type="ECO:0000313" key="3">
    <source>
        <dbReference type="EMBL" id="MBM7851092.1"/>
    </source>
</evidence>
<sequence>MSTLTRQALRVYSALSELGGGQGDVLDALIPFFDPVLSAFDNKIFDHRLFATGVHRLYGWRFTGDIAEKFIPRLERKGILRKINQSGRDAAYIVRYQSQASGNETGITLIFEEIIDLFERFPVLVSDLLSYHKNRDDLKDILIRFLVSMDSQGQGAYSPEFGYLEPSGEAQSILEKLEEGGRPLDPNDRYICARFVRYLLRKHPKYTEHLVRLASIALLTEVVEDFIKPTTSEAKTSLTIIIDAPLALDYLGCSGHAHKEDISAILDSLRAIGARLIVFPITCLEMQRNLRGMLTLEPSLRHGYTHNALIKKETSIEYVRAVANNPEAALERLGITIRQISLNDNPYLHKYFTSEQYEDFLASVSWVEQLNAREHDATAAALTIRLREGRSAIDIFSNRYVMVTRNNAFVRHTRKYCLQSRIILEGQESPIVHQRELATIAWLRTGLGQNDAIPRGHLIASCDRVLQLRPEVRRALADQLKKVTSSRIDEFNLLMLDSRSVQKLTDETFNNENVVSAENAERLLDVIREATADEVREKYEDQIASDRAAAAAKISQHQIESEKAQEELAKAEKAAQLFESRSEKQLNGLVDNINKIANSVDFIARSVMIFICILAVYQYITGYLTDLTIWKVIISLVSLFSLYNLICNALGYDKVTLRSLINKIIVQRLRSQAHRLHLQDQLNFYDIETDRGQLKIVKKV</sequence>
<feature type="transmembrane region" description="Helical" evidence="2">
    <location>
        <begin position="602"/>
        <end position="620"/>
    </location>
</feature>
<keyword evidence="2" id="KW-0472">Membrane</keyword>
<evidence type="ECO:0000256" key="1">
    <source>
        <dbReference type="SAM" id="Coils"/>
    </source>
</evidence>
<keyword evidence="2" id="KW-1133">Transmembrane helix</keyword>
<accession>A0ABS2T8H8</accession>
<dbReference type="Proteomes" id="UP000758856">
    <property type="component" value="Unassembled WGS sequence"/>
</dbReference>
<name>A0ABS2T8H8_9HYPH</name>
<evidence type="ECO:0000313" key="4">
    <source>
        <dbReference type="Proteomes" id="UP000758856"/>
    </source>
</evidence>
<organism evidence="3 4">
    <name type="scientific">Methylopila capsulata</name>
    <dbReference type="NCBI Taxonomy" id="61654"/>
    <lineage>
        <taxon>Bacteria</taxon>
        <taxon>Pseudomonadati</taxon>
        <taxon>Pseudomonadota</taxon>
        <taxon>Alphaproteobacteria</taxon>
        <taxon>Hyphomicrobiales</taxon>
        <taxon>Methylopilaceae</taxon>
        <taxon>Methylopila</taxon>
    </lineage>
</organism>
<reference evidence="3 4" key="1">
    <citation type="submission" date="2021-01" db="EMBL/GenBank/DDBJ databases">
        <title>Genomic Encyclopedia of Type Strains, Phase IV (KMG-IV): sequencing the most valuable type-strain genomes for metagenomic binning, comparative biology and taxonomic classification.</title>
        <authorList>
            <person name="Goeker M."/>
        </authorList>
    </citation>
    <scope>NUCLEOTIDE SEQUENCE [LARGE SCALE GENOMIC DNA]</scope>
    <source>
        <strain evidence="3 4">DSM 6130</strain>
    </source>
</reference>
<proteinExistence type="predicted"/>
<keyword evidence="2" id="KW-0812">Transmembrane</keyword>